<dbReference type="EMBL" id="JBHFQA010000014">
    <property type="protein sequence ID" value="KAL2088091.1"/>
    <property type="molecule type" value="Genomic_DNA"/>
</dbReference>
<feature type="compositionally biased region" description="Basic and acidic residues" evidence="1">
    <location>
        <begin position="847"/>
        <end position="886"/>
    </location>
</feature>
<feature type="compositionally biased region" description="Low complexity" evidence="1">
    <location>
        <begin position="536"/>
        <end position="545"/>
    </location>
</feature>
<name>A0ABD1JLR8_9TELE</name>
<feature type="compositionally biased region" description="Basic and acidic residues" evidence="1">
    <location>
        <begin position="739"/>
        <end position="839"/>
    </location>
</feature>
<sequence length="1141" mass="125916">MEVCEDVLDQELILTVVLPGGTEEITTVHWSKPVMDVLVALCAEHHLNPAEHAMELVSPNQNLIRFKPNSLIGSLEAERVVLRHRGEEHRPKRKDPYVPEVSVRLLIFYRKSHRAVVRVSPKVALRELLPAICDKCEYAPDSTLLFPNSQSHEPLDLDKSLNDYGIREVFAKATRVMTPPEPVPTPDTEAPKDNQHSAARDKSDGRKENKRLFSLFRIAKKKPPKSVSASAPNSPPLQKRRTLSLGLLSSRCATLPPPQRPKKRHAPQPPLLASQSVPAHLNASLPTLATLAPATETTPSGVSSTESTLKRSKRRAPPPPAMHPPPNPTADPSSETPPLKEPLRTLAPVREIPEDTDVLEPSSSLSQKRSSSLREERTMYTPPHPEGGAIAKLCHYSTRALHTSQCSDLDSRDRSCEESCVCVECEARRSERSLTPTSSQEEPPPPHTPSPPAPRHARRAAHTPSPPPPTRRHPLPPDTPDGLPTRHRPLPPTRRHPLPSDTPAPPADPPTPPPPPRAGCCAVGGAGTASPPSPSSPNSASTGAPRGSTGPLPRGRGSGEGLCPAEGPQGQGGLERAEKTNTNPRVTRGASPVPQPSQDPPNRASPEPGPPNTTPQPSLESRPTDIRPQPSPDHWPPNTTPRHPTDITPQPSLESRPPTTAQHSQRPPTPEPSSGLEPGPPNTRAQPSQRPPWWAVAQRSSVQHCSLMEELQRRVPVMHAGAHNHSRHGAEQEEEEEGRGEQEEERRRGEREKERRRGEREEERRGGEREEERGGEREEERGGEREEERRGGEREEEERRGGEREEERGGEREEERRGGEREEEERRGGEREEERRGGEREEEEEGRGEQEEERRGGEREEERRGGEREEERRGGEREEEERRGRQEGTGWRETGRGGGEGREGEGKEGEEEKGEEKEEVDEGFDGSEKASTENGDEEEDEEEESEAGEKEEKEEEEEEEDRGEKEDKEEEDEEERGGEKAEKEEEEDGFPPPPPPVLWSERAKASSYAPSESGRPPSGHGPCPSQVSPLPSPVDMAPGPAQPLPSPVDMALAQPRSLHSPPQWTWPLAHPSHSPPQWTWPLAQPRAGAPGSKRLSLFALAVSQRAQRFTAAFNARASPPPAHHTRPHAAAPHTHSPCNNG</sequence>
<feature type="compositionally biased region" description="Basic and acidic residues" evidence="1">
    <location>
        <begin position="893"/>
        <end position="907"/>
    </location>
</feature>
<feature type="compositionally biased region" description="Pro residues" evidence="1">
    <location>
        <begin position="500"/>
        <end position="517"/>
    </location>
</feature>
<feature type="compositionally biased region" description="Basic residues" evidence="1">
    <location>
        <begin position="485"/>
        <end position="497"/>
    </location>
</feature>
<gene>
    <name evidence="3" type="ORF">ACEWY4_016919</name>
</gene>
<organism evidence="3 4">
    <name type="scientific">Coilia grayii</name>
    <name type="common">Gray's grenadier anchovy</name>
    <dbReference type="NCBI Taxonomy" id="363190"/>
    <lineage>
        <taxon>Eukaryota</taxon>
        <taxon>Metazoa</taxon>
        <taxon>Chordata</taxon>
        <taxon>Craniata</taxon>
        <taxon>Vertebrata</taxon>
        <taxon>Euteleostomi</taxon>
        <taxon>Actinopterygii</taxon>
        <taxon>Neopterygii</taxon>
        <taxon>Teleostei</taxon>
        <taxon>Clupei</taxon>
        <taxon>Clupeiformes</taxon>
        <taxon>Clupeoidei</taxon>
        <taxon>Engraulidae</taxon>
        <taxon>Coilinae</taxon>
        <taxon>Coilia</taxon>
    </lineage>
</organism>
<feature type="region of interest" description="Disordered" evidence="1">
    <location>
        <begin position="291"/>
        <end position="388"/>
    </location>
</feature>
<evidence type="ECO:0000313" key="3">
    <source>
        <dbReference type="EMBL" id="KAL2088091.1"/>
    </source>
</evidence>
<feature type="region of interest" description="Disordered" evidence="1">
    <location>
        <begin position="1116"/>
        <end position="1141"/>
    </location>
</feature>
<dbReference type="PANTHER" id="PTHR21557:SF2">
    <property type="entry name" value="CORDON-BLEU PROTEIN-LIKE 1"/>
    <property type="match status" value="1"/>
</dbReference>
<feature type="compositionally biased region" description="Low complexity" evidence="1">
    <location>
        <begin position="359"/>
        <end position="370"/>
    </location>
</feature>
<dbReference type="Gene3D" id="3.10.20.90">
    <property type="entry name" value="Phosphatidylinositol 3-kinase Catalytic Subunit, Chain A, domain 1"/>
    <property type="match status" value="1"/>
</dbReference>
<dbReference type="AlphaFoldDB" id="A0ABD1JLR8"/>
<dbReference type="InterPro" id="IPR019025">
    <property type="entry name" value="Cordon-bleu_ubiquitin_domain"/>
</dbReference>
<feature type="compositionally biased region" description="Pro residues" evidence="1">
    <location>
        <begin position="442"/>
        <end position="454"/>
    </location>
</feature>
<feature type="compositionally biased region" description="Basic and acidic residues" evidence="1">
    <location>
        <begin position="189"/>
        <end position="209"/>
    </location>
</feature>
<feature type="compositionally biased region" description="Acidic residues" evidence="1">
    <location>
        <begin position="934"/>
        <end position="946"/>
    </location>
</feature>
<proteinExistence type="predicted"/>
<dbReference type="PANTHER" id="PTHR21557">
    <property type="entry name" value="CORDON-BLEU"/>
    <property type="match status" value="1"/>
</dbReference>
<reference evidence="3 4" key="1">
    <citation type="submission" date="2024-09" db="EMBL/GenBank/DDBJ databases">
        <title>A chromosome-level genome assembly of Gray's grenadier anchovy, Coilia grayii.</title>
        <authorList>
            <person name="Fu Z."/>
        </authorList>
    </citation>
    <scope>NUCLEOTIDE SEQUENCE [LARGE SCALE GENOMIC DNA]</scope>
    <source>
        <strain evidence="3">G4</strain>
        <tissue evidence="3">Muscle</tissue>
    </source>
</reference>
<feature type="region of interest" description="Disordered" evidence="1">
    <location>
        <begin position="173"/>
        <end position="209"/>
    </location>
</feature>
<keyword evidence="4" id="KW-1185">Reference proteome</keyword>
<evidence type="ECO:0000259" key="2">
    <source>
        <dbReference type="Pfam" id="PF09469"/>
    </source>
</evidence>
<comment type="caution">
    <text evidence="3">The sequence shown here is derived from an EMBL/GenBank/DDBJ whole genome shotgun (WGS) entry which is preliminary data.</text>
</comment>
<feature type="domain" description="Cordon-bleu ubiquitin-like" evidence="2">
    <location>
        <begin position="92"/>
        <end position="174"/>
    </location>
</feature>
<dbReference type="Proteomes" id="UP001591681">
    <property type="component" value="Unassembled WGS sequence"/>
</dbReference>
<protein>
    <recommendedName>
        <fullName evidence="2">Cordon-bleu ubiquitin-like domain-containing protein</fullName>
    </recommendedName>
</protein>
<feature type="compositionally biased region" description="Low complexity" evidence="1">
    <location>
        <begin position="1128"/>
        <end position="1141"/>
    </location>
</feature>
<feature type="compositionally biased region" description="Acidic residues" evidence="1">
    <location>
        <begin position="908"/>
        <end position="925"/>
    </location>
</feature>
<feature type="compositionally biased region" description="Acidic residues" evidence="1">
    <location>
        <begin position="952"/>
        <end position="976"/>
    </location>
</feature>
<accession>A0ABD1JLR8</accession>
<feature type="compositionally biased region" description="Pro residues" evidence="1">
    <location>
        <begin position="317"/>
        <end position="329"/>
    </location>
</feature>
<dbReference type="Pfam" id="PF09469">
    <property type="entry name" value="Cobl"/>
    <property type="match status" value="1"/>
</dbReference>
<feature type="compositionally biased region" description="Polar residues" evidence="1">
    <location>
        <begin position="647"/>
        <end position="666"/>
    </location>
</feature>
<dbReference type="InterPro" id="IPR039895">
    <property type="entry name" value="COBL-like"/>
</dbReference>
<feature type="region of interest" description="Disordered" evidence="1">
    <location>
        <begin position="426"/>
        <end position="700"/>
    </location>
</feature>
<evidence type="ECO:0000256" key="1">
    <source>
        <dbReference type="SAM" id="MobiDB-lite"/>
    </source>
</evidence>
<feature type="region of interest" description="Disordered" evidence="1">
    <location>
        <begin position="221"/>
        <end position="272"/>
    </location>
</feature>
<feature type="compositionally biased region" description="Pro residues" evidence="1">
    <location>
        <begin position="629"/>
        <end position="639"/>
    </location>
</feature>
<evidence type="ECO:0000313" key="4">
    <source>
        <dbReference type="Proteomes" id="UP001591681"/>
    </source>
</evidence>
<feature type="region of interest" description="Disordered" evidence="1">
    <location>
        <begin position="716"/>
        <end position="1089"/>
    </location>
</feature>